<accession>A0AAV2TR33</accession>
<feature type="region of interest" description="Disordered" evidence="5">
    <location>
        <begin position="576"/>
        <end position="639"/>
    </location>
</feature>
<feature type="compositionally biased region" description="Basic and acidic residues" evidence="5">
    <location>
        <begin position="242"/>
        <end position="251"/>
    </location>
</feature>
<keyword evidence="3" id="KW-0804">Transcription</keyword>
<dbReference type="PANTHER" id="PTHR13115:SF8">
    <property type="entry name" value="RNA POLYMERASE-ASSOCIATED PROTEIN RTF1 HOMOLOG"/>
    <property type="match status" value="1"/>
</dbReference>
<feature type="region of interest" description="Disordered" evidence="5">
    <location>
        <begin position="655"/>
        <end position="705"/>
    </location>
</feature>
<keyword evidence="4" id="KW-0539">Nucleus</keyword>
<sequence>MSSRISPGDSFSSDSDDEEEWSQLQKKSKKKKVPSQPKRSKTDSKLVHLEEGEISSDELDDDEDDGLDDNLIGGEDDKRKLEKMSEKEREEELFKRAERRDAIQARRAVKQKLKEKRDRERAEKANNASKSATAGINSEMSKPKKSSAYANVFSSDSEEAMNSDSSSGAGPRGLRDRKLALEKRKATHSHKFQELIERRRQLAAKKRRLLSGSEGEQDSSANQANTSRLSGGSSFSDSDLDEQSKKTESKAKNGQSMSQQVFSSDESESSDSAARPQARRASLSSSSASQRSESSSEDDARGRSRSPEEELVSSVSDLSRIRLSRFKMEKWVHMPFFDDLVKGCFVRINIGLNQGVPVYRCAEVVDVLETQKIYDLGDTRTNKGVVLRIGKDQSTFRLAFVSNSDFLQAEFDSWMRRITDANMKPPTMAFVRRKAADIQEAIVRPIRDERVVEQIIQSKRRFQKAPTNFAMRKAELMKERELAEANGDTEALRRVDLELEEIELQAERIERRRTLGFKSITSINQRNRVLSVQQAEEAIRKESEEAQKSKEDDPYTRIHSQPVIVTKKYLEQLRIKRKGKSDPQSDSTTNSPTASAAALNATEAPANSLKSVKDSLLPNTPDSLPCSIGDEDSNMSTPQESLHAIHDFEININLDLDGAGDQPRLTQTSQPGRLDPTDTGTRLNGTDNPSSTPTPNGPLGKSNRRLLNLQEYKKRHGLI</sequence>
<feature type="region of interest" description="Disordered" evidence="5">
    <location>
        <begin position="1"/>
        <end position="311"/>
    </location>
</feature>
<feature type="compositionally biased region" description="Basic and acidic residues" evidence="5">
    <location>
        <begin position="173"/>
        <end position="184"/>
    </location>
</feature>
<feature type="compositionally biased region" description="Basic and acidic residues" evidence="5">
    <location>
        <begin position="40"/>
        <end position="51"/>
    </location>
</feature>
<dbReference type="SUPFAM" id="SSF159042">
    <property type="entry name" value="Plus3-like"/>
    <property type="match status" value="1"/>
</dbReference>
<feature type="compositionally biased region" description="Low complexity" evidence="5">
    <location>
        <begin position="270"/>
        <end position="293"/>
    </location>
</feature>
<dbReference type="GO" id="GO:1990269">
    <property type="term" value="F:RNA polymerase II C-terminal domain phosphoserine binding"/>
    <property type="evidence" value="ECO:0007669"/>
    <property type="project" value="TreeGrafter"/>
</dbReference>
<dbReference type="GO" id="GO:0003677">
    <property type="term" value="F:DNA binding"/>
    <property type="evidence" value="ECO:0007669"/>
    <property type="project" value="InterPro"/>
</dbReference>
<feature type="compositionally biased region" description="Acidic residues" evidence="5">
    <location>
        <begin position="52"/>
        <end position="68"/>
    </location>
</feature>
<feature type="compositionally biased region" description="Low complexity" evidence="5">
    <location>
        <begin position="587"/>
        <end position="608"/>
    </location>
</feature>
<evidence type="ECO:0000256" key="4">
    <source>
        <dbReference type="ARBA" id="ARBA00023242"/>
    </source>
</evidence>
<dbReference type="Gene3D" id="3.90.70.200">
    <property type="entry name" value="Plus-3 domain"/>
    <property type="match status" value="1"/>
</dbReference>
<feature type="compositionally biased region" description="Basic and acidic residues" evidence="5">
    <location>
        <begin position="298"/>
        <end position="308"/>
    </location>
</feature>
<evidence type="ECO:0000313" key="7">
    <source>
        <dbReference type="EMBL" id="CAL5139225.1"/>
    </source>
</evidence>
<keyword evidence="2" id="KW-0805">Transcription regulation</keyword>
<dbReference type="Pfam" id="PF03126">
    <property type="entry name" value="Plus-3"/>
    <property type="match status" value="1"/>
</dbReference>
<evidence type="ECO:0000259" key="6">
    <source>
        <dbReference type="PROSITE" id="PS51360"/>
    </source>
</evidence>
<feature type="compositionally biased region" description="Low complexity" evidence="5">
    <location>
        <begin position="1"/>
        <end position="13"/>
    </location>
</feature>
<feature type="compositionally biased region" description="Basic and acidic residues" evidence="5">
    <location>
        <begin position="115"/>
        <end position="124"/>
    </location>
</feature>
<feature type="compositionally biased region" description="Polar residues" evidence="5">
    <location>
        <begin position="678"/>
        <end position="694"/>
    </location>
</feature>
<feature type="compositionally biased region" description="Basic and acidic residues" evidence="5">
    <location>
        <begin position="191"/>
        <end position="200"/>
    </location>
</feature>
<dbReference type="PANTHER" id="PTHR13115">
    <property type="entry name" value="RNA POLYMERASE-ASSOCIATED PROTEIN RTF1 HOMOLOG"/>
    <property type="match status" value="1"/>
</dbReference>
<feature type="compositionally biased region" description="Low complexity" evidence="5">
    <location>
        <begin position="227"/>
        <end position="237"/>
    </location>
</feature>
<feature type="compositionally biased region" description="Basic and acidic residues" evidence="5">
    <location>
        <begin position="75"/>
        <end position="104"/>
    </location>
</feature>
<proteinExistence type="predicted"/>
<dbReference type="Proteomes" id="UP001497525">
    <property type="component" value="Unassembled WGS sequence"/>
</dbReference>
<dbReference type="AlphaFoldDB" id="A0AAV2TR33"/>
<gene>
    <name evidence="7" type="ORF">CDAUBV1_LOCUS14259</name>
</gene>
<evidence type="ECO:0000256" key="1">
    <source>
        <dbReference type="ARBA" id="ARBA00004123"/>
    </source>
</evidence>
<dbReference type="SMART" id="SM00719">
    <property type="entry name" value="Plus3"/>
    <property type="match status" value="1"/>
</dbReference>
<reference evidence="7" key="1">
    <citation type="submission" date="2024-06" db="EMBL/GenBank/DDBJ databases">
        <authorList>
            <person name="Liu X."/>
            <person name="Lenzi L."/>
            <person name="Haldenby T S."/>
            <person name="Uol C."/>
        </authorList>
    </citation>
    <scope>NUCLEOTIDE SEQUENCE</scope>
</reference>
<dbReference type="InterPro" id="IPR036128">
    <property type="entry name" value="Plus3-like_sf"/>
</dbReference>
<evidence type="ECO:0000256" key="2">
    <source>
        <dbReference type="ARBA" id="ARBA00023015"/>
    </source>
</evidence>
<evidence type="ECO:0000256" key="5">
    <source>
        <dbReference type="SAM" id="MobiDB-lite"/>
    </source>
</evidence>
<organism evidence="7 8">
    <name type="scientific">Calicophoron daubneyi</name>
    <name type="common">Rumen fluke</name>
    <name type="synonym">Paramphistomum daubneyi</name>
    <dbReference type="NCBI Taxonomy" id="300641"/>
    <lineage>
        <taxon>Eukaryota</taxon>
        <taxon>Metazoa</taxon>
        <taxon>Spiralia</taxon>
        <taxon>Lophotrochozoa</taxon>
        <taxon>Platyhelminthes</taxon>
        <taxon>Trematoda</taxon>
        <taxon>Digenea</taxon>
        <taxon>Plagiorchiida</taxon>
        <taxon>Pronocephalata</taxon>
        <taxon>Paramphistomoidea</taxon>
        <taxon>Paramphistomidae</taxon>
        <taxon>Calicophoron</taxon>
    </lineage>
</organism>
<name>A0AAV2TR33_CALDB</name>
<protein>
    <recommendedName>
        <fullName evidence="6">Plus3 domain-containing protein</fullName>
    </recommendedName>
</protein>
<feature type="compositionally biased region" description="Basic and acidic residues" evidence="5">
    <location>
        <begin position="540"/>
        <end position="556"/>
    </location>
</feature>
<evidence type="ECO:0000256" key="3">
    <source>
        <dbReference type="ARBA" id="ARBA00023163"/>
    </source>
</evidence>
<dbReference type="EMBL" id="CAXLJL010000600">
    <property type="protein sequence ID" value="CAL5139225.1"/>
    <property type="molecule type" value="Genomic_DNA"/>
</dbReference>
<dbReference type="GO" id="GO:0016593">
    <property type="term" value="C:Cdc73/Paf1 complex"/>
    <property type="evidence" value="ECO:0007669"/>
    <property type="project" value="TreeGrafter"/>
</dbReference>
<evidence type="ECO:0000313" key="8">
    <source>
        <dbReference type="Proteomes" id="UP001497525"/>
    </source>
</evidence>
<dbReference type="PROSITE" id="PS51360">
    <property type="entry name" value="PLUS3"/>
    <property type="match status" value="1"/>
</dbReference>
<feature type="compositionally biased region" description="Polar residues" evidence="5">
    <location>
        <begin position="126"/>
        <end position="140"/>
    </location>
</feature>
<dbReference type="InterPro" id="IPR004343">
    <property type="entry name" value="Plus-3_dom"/>
</dbReference>
<comment type="caution">
    <text evidence="7">The sequence shown here is derived from an EMBL/GenBank/DDBJ whole genome shotgun (WGS) entry which is preliminary data.</text>
</comment>
<comment type="subcellular location">
    <subcellularLocation>
        <location evidence="1">Nucleus</location>
    </subcellularLocation>
</comment>
<feature type="compositionally biased region" description="Polar residues" evidence="5">
    <location>
        <begin position="252"/>
        <end position="262"/>
    </location>
</feature>
<feature type="region of interest" description="Disordered" evidence="5">
    <location>
        <begin position="540"/>
        <end position="561"/>
    </location>
</feature>
<feature type="domain" description="Plus3" evidence="6">
    <location>
        <begin position="312"/>
        <end position="443"/>
    </location>
</feature>